<dbReference type="AlphaFoldDB" id="A0A395HNP6"/>
<protein>
    <submittedName>
        <fullName evidence="1">Uncharacterized protein</fullName>
    </submittedName>
</protein>
<dbReference type="VEuPathDB" id="FungiDB:BO97DRAFT_355297"/>
<dbReference type="RefSeq" id="XP_025547048.1">
    <property type="nucleotide sequence ID" value="XM_025692134.1"/>
</dbReference>
<reference evidence="1 2" key="1">
    <citation type="submission" date="2018-02" db="EMBL/GenBank/DDBJ databases">
        <title>The genomes of Aspergillus section Nigri reveals drivers in fungal speciation.</title>
        <authorList>
            <consortium name="DOE Joint Genome Institute"/>
            <person name="Vesth T.C."/>
            <person name="Nybo J."/>
            <person name="Theobald S."/>
            <person name="Brandl J."/>
            <person name="Frisvad J.C."/>
            <person name="Nielsen K.F."/>
            <person name="Lyhne E.K."/>
            <person name="Kogle M.E."/>
            <person name="Kuo A."/>
            <person name="Riley R."/>
            <person name="Clum A."/>
            <person name="Nolan M."/>
            <person name="Lipzen A."/>
            <person name="Salamov A."/>
            <person name="Henrissat B."/>
            <person name="Wiebenga A."/>
            <person name="De vries R.P."/>
            <person name="Grigoriev I.V."/>
            <person name="Mortensen U.H."/>
            <person name="Andersen M.R."/>
            <person name="Baker S.E."/>
        </authorList>
    </citation>
    <scope>NUCLEOTIDE SEQUENCE [LARGE SCALE GENOMIC DNA]</scope>
    <source>
        <strain evidence="1 2">CBS 101889</strain>
    </source>
</reference>
<dbReference type="EMBL" id="KZ824322">
    <property type="protein sequence ID" value="RAL07894.1"/>
    <property type="molecule type" value="Genomic_DNA"/>
</dbReference>
<gene>
    <name evidence="1" type="ORF">BO97DRAFT_355297</name>
</gene>
<evidence type="ECO:0000313" key="1">
    <source>
        <dbReference type="EMBL" id="RAL07894.1"/>
    </source>
</evidence>
<name>A0A395HNP6_ASPHC</name>
<keyword evidence="2" id="KW-1185">Reference proteome</keyword>
<feature type="non-terminal residue" evidence="1">
    <location>
        <position position="1"/>
    </location>
</feature>
<dbReference type="OrthoDB" id="4471293at2759"/>
<sequence length="111" mass="12349">GTTQLRRQMLLPFTVDVNIMSYETCRRLGVAIQPYYGEALAAVSGSADLKPLGTAEVEWSFCGQNKPYRSVFYVVRELEADFILGNPTIKQLELPGTDPAIAKRLLALEQQ</sequence>
<organism evidence="1 2">
    <name type="scientific">Aspergillus homomorphus (strain CBS 101889)</name>
    <dbReference type="NCBI Taxonomy" id="1450537"/>
    <lineage>
        <taxon>Eukaryota</taxon>
        <taxon>Fungi</taxon>
        <taxon>Dikarya</taxon>
        <taxon>Ascomycota</taxon>
        <taxon>Pezizomycotina</taxon>
        <taxon>Eurotiomycetes</taxon>
        <taxon>Eurotiomycetidae</taxon>
        <taxon>Eurotiales</taxon>
        <taxon>Aspergillaceae</taxon>
        <taxon>Aspergillus</taxon>
        <taxon>Aspergillus subgen. Circumdati</taxon>
    </lineage>
</organism>
<proteinExistence type="predicted"/>
<accession>A0A395HNP6</accession>
<dbReference type="Proteomes" id="UP000248961">
    <property type="component" value="Unassembled WGS sequence"/>
</dbReference>
<evidence type="ECO:0000313" key="2">
    <source>
        <dbReference type="Proteomes" id="UP000248961"/>
    </source>
</evidence>
<dbReference type="GeneID" id="37196423"/>